<feature type="domain" description="Peptidase S24/S26A/S26B/S26C" evidence="5">
    <location>
        <begin position="155"/>
        <end position="262"/>
    </location>
</feature>
<accession>A0ABT3NC22</accession>
<keyword evidence="8" id="KW-1185">Reference proteome</keyword>
<protein>
    <submittedName>
        <fullName evidence="7">Helix-turn-helix domain-containing protein</fullName>
    </submittedName>
</protein>
<feature type="domain" description="Bacteriophage CI repressor N-terminal" evidence="6">
    <location>
        <begin position="28"/>
        <end position="90"/>
    </location>
</feature>
<evidence type="ECO:0000259" key="6">
    <source>
        <dbReference type="Pfam" id="PF07022"/>
    </source>
</evidence>
<comment type="caution">
    <text evidence="7">The sequence shown here is derived from an EMBL/GenBank/DDBJ whole genome shotgun (WGS) entry which is preliminary data.</text>
</comment>
<evidence type="ECO:0000313" key="7">
    <source>
        <dbReference type="EMBL" id="MCW7755022.1"/>
    </source>
</evidence>
<dbReference type="EMBL" id="JAPFPW010000020">
    <property type="protein sequence ID" value="MCW7755022.1"/>
    <property type="molecule type" value="Genomic_DNA"/>
</dbReference>
<dbReference type="Proteomes" id="UP001209681">
    <property type="component" value="Unassembled WGS sequence"/>
</dbReference>
<evidence type="ECO:0000256" key="1">
    <source>
        <dbReference type="ARBA" id="ARBA00023015"/>
    </source>
</evidence>
<dbReference type="InterPro" id="IPR010744">
    <property type="entry name" value="Phage_CI_N"/>
</dbReference>
<reference evidence="7 8" key="1">
    <citation type="submission" date="2022-11" db="EMBL/GenBank/DDBJ databases">
        <title>Desulfobotulus tamanensis H1 sp. nov. - anaerobic, alkaliphilic, sulphate reducing bacterium isolated from terrestrial mud volcano.</title>
        <authorList>
            <person name="Frolova A."/>
            <person name="Merkel A.Y."/>
            <person name="Slobodkin A.I."/>
        </authorList>
    </citation>
    <scope>NUCLEOTIDE SEQUENCE [LARGE SCALE GENOMIC DNA]</scope>
    <source>
        <strain evidence="7 8">H1</strain>
    </source>
</reference>
<keyword evidence="2" id="KW-0238">DNA-binding</keyword>
<dbReference type="Gene3D" id="2.10.109.10">
    <property type="entry name" value="Umud Fragment, subunit A"/>
    <property type="match status" value="1"/>
</dbReference>
<organism evidence="7 8">
    <name type="scientific">Desulfobotulus pelophilus</name>
    <dbReference type="NCBI Taxonomy" id="2823377"/>
    <lineage>
        <taxon>Bacteria</taxon>
        <taxon>Pseudomonadati</taxon>
        <taxon>Thermodesulfobacteriota</taxon>
        <taxon>Desulfobacteria</taxon>
        <taxon>Desulfobacterales</taxon>
        <taxon>Desulfobacteraceae</taxon>
        <taxon>Desulfobotulus</taxon>
    </lineage>
</organism>
<dbReference type="Gene3D" id="1.10.260.40">
    <property type="entry name" value="lambda repressor-like DNA-binding domains"/>
    <property type="match status" value="1"/>
</dbReference>
<keyword evidence="1" id="KW-0805">Transcription regulation</keyword>
<dbReference type="Pfam" id="PF07022">
    <property type="entry name" value="Phage_CI_repr"/>
    <property type="match status" value="1"/>
</dbReference>
<evidence type="ECO:0000313" key="8">
    <source>
        <dbReference type="Proteomes" id="UP001209681"/>
    </source>
</evidence>
<dbReference type="RefSeq" id="WP_265425936.1">
    <property type="nucleotide sequence ID" value="NZ_JAPFPW010000020.1"/>
</dbReference>
<dbReference type="InterPro" id="IPR010982">
    <property type="entry name" value="Lambda_DNA-bd_dom_sf"/>
</dbReference>
<dbReference type="InterPro" id="IPR039418">
    <property type="entry name" value="LexA-like"/>
</dbReference>
<sequence>MLPITSKDNNSQKESLKNQADAGLFEKRLNRLKSVLKVKSESELAKILNIRPQSIAAARKRGQFPTGWIFQVAELAGVSSDWLFFGTGPVRRTVTPWSEGPEEAVGQNGALSELDVMKDNKSSESAEAESESGHYGWVPMVEARFGPDGESLEVAESRRSLYAFRKGFLRRVASSPGKLVMMRISGDSMEPHIQDGGIVMIDLGRCSPRDGCIFAMNFDDVIVIRELELLPGGMCRVISRKRSRYESCTVSLKDICIVGQVIWSDRIFPR</sequence>
<evidence type="ECO:0000259" key="5">
    <source>
        <dbReference type="Pfam" id="PF00717"/>
    </source>
</evidence>
<name>A0ABT3NC22_9BACT</name>
<dbReference type="Pfam" id="PF00717">
    <property type="entry name" value="Peptidase_S24"/>
    <property type="match status" value="1"/>
</dbReference>
<dbReference type="PANTHER" id="PTHR40661">
    <property type="match status" value="1"/>
</dbReference>
<evidence type="ECO:0000256" key="2">
    <source>
        <dbReference type="ARBA" id="ARBA00023125"/>
    </source>
</evidence>
<gene>
    <name evidence="7" type="ORF">OOT00_13605</name>
</gene>
<dbReference type="PANTHER" id="PTHR40661:SF3">
    <property type="entry name" value="FELS-1 PROPHAGE TRANSCRIPTIONAL REGULATOR"/>
    <property type="match status" value="1"/>
</dbReference>
<proteinExistence type="predicted"/>
<feature type="region of interest" description="Disordered" evidence="4">
    <location>
        <begin position="95"/>
        <end position="114"/>
    </location>
</feature>
<feature type="region of interest" description="Disordered" evidence="4">
    <location>
        <begin position="1"/>
        <end position="20"/>
    </location>
</feature>
<dbReference type="CDD" id="cd06529">
    <property type="entry name" value="S24_LexA-like"/>
    <property type="match status" value="1"/>
</dbReference>
<dbReference type="InterPro" id="IPR036286">
    <property type="entry name" value="LexA/Signal_pep-like_sf"/>
</dbReference>
<keyword evidence="3" id="KW-0804">Transcription</keyword>
<evidence type="ECO:0000256" key="3">
    <source>
        <dbReference type="ARBA" id="ARBA00023163"/>
    </source>
</evidence>
<dbReference type="SUPFAM" id="SSF51306">
    <property type="entry name" value="LexA/Signal peptidase"/>
    <property type="match status" value="1"/>
</dbReference>
<dbReference type="InterPro" id="IPR015927">
    <property type="entry name" value="Peptidase_S24_S26A/B/C"/>
</dbReference>
<evidence type="ECO:0000256" key="4">
    <source>
        <dbReference type="SAM" id="MobiDB-lite"/>
    </source>
</evidence>